<name>A0A0S3TD58_PHAAN</name>
<gene>
    <name evidence="2" type="primary">Vigan.UMG009800</name>
    <name evidence="2" type="ORF">VIGAN_UM009800</name>
</gene>
<feature type="region of interest" description="Disordered" evidence="1">
    <location>
        <begin position="18"/>
        <end position="39"/>
    </location>
</feature>
<dbReference type="EMBL" id="AP015074">
    <property type="protein sequence ID" value="BAU03087.1"/>
    <property type="molecule type" value="Genomic_DNA"/>
</dbReference>
<reference evidence="2" key="1">
    <citation type="journal article" date="2015" name="Sci. Rep.">
        <title>The power of single molecule real-time sequencing technology in the de novo assembly of a eukaryotic genome.</title>
        <authorList>
            <person name="Sakai H."/>
            <person name="Naito K."/>
            <person name="Ogiso-Tanaka E."/>
            <person name="Takahashi Y."/>
            <person name="Iseki K."/>
            <person name="Muto C."/>
            <person name="Satou K."/>
            <person name="Teruya K."/>
            <person name="Shiroma A."/>
            <person name="Shimoji M."/>
            <person name="Hirano T."/>
            <person name="Itoh T."/>
            <person name="Kaga A."/>
            <person name="Tomooka N."/>
        </authorList>
    </citation>
    <scope>NUCLEOTIDE SEQUENCE</scope>
</reference>
<evidence type="ECO:0000313" key="2">
    <source>
        <dbReference type="EMBL" id="BAU03087.1"/>
    </source>
</evidence>
<protein>
    <submittedName>
        <fullName evidence="2">Uncharacterized protein</fullName>
    </submittedName>
</protein>
<feature type="non-terminal residue" evidence="2">
    <location>
        <position position="1"/>
    </location>
</feature>
<dbReference type="AlphaFoldDB" id="A0A0S3TD58"/>
<sequence length="83" mass="9583">ERGGRNVRCHKGTVNVASPFENKTKRKQEKEREEEGKREEFGRLKGELWVLLGGEILAAKFERGEVGAAVEAARRLWWCIWKS</sequence>
<evidence type="ECO:0000256" key="1">
    <source>
        <dbReference type="SAM" id="MobiDB-lite"/>
    </source>
</evidence>
<accession>A0A0S3TD58</accession>
<organism evidence="2">
    <name type="scientific">Vigna angularis var. angularis</name>
    <dbReference type="NCBI Taxonomy" id="157739"/>
    <lineage>
        <taxon>Eukaryota</taxon>
        <taxon>Viridiplantae</taxon>
        <taxon>Streptophyta</taxon>
        <taxon>Embryophyta</taxon>
        <taxon>Tracheophyta</taxon>
        <taxon>Spermatophyta</taxon>
        <taxon>Magnoliopsida</taxon>
        <taxon>eudicotyledons</taxon>
        <taxon>Gunneridae</taxon>
        <taxon>Pentapetalae</taxon>
        <taxon>rosids</taxon>
        <taxon>fabids</taxon>
        <taxon>Fabales</taxon>
        <taxon>Fabaceae</taxon>
        <taxon>Papilionoideae</taxon>
        <taxon>50 kb inversion clade</taxon>
        <taxon>NPAAA clade</taxon>
        <taxon>indigoferoid/millettioid clade</taxon>
        <taxon>Phaseoleae</taxon>
        <taxon>Vigna</taxon>
    </lineage>
</organism>
<feature type="compositionally biased region" description="Basic and acidic residues" evidence="1">
    <location>
        <begin position="28"/>
        <end position="39"/>
    </location>
</feature>
<proteinExistence type="predicted"/>